<dbReference type="Proteomes" id="UP000184499">
    <property type="component" value="Unassembled WGS sequence"/>
</dbReference>
<name>A0A1L9U546_ASPBC</name>
<keyword evidence="2" id="KW-1185">Reference proteome</keyword>
<evidence type="ECO:0000313" key="2">
    <source>
        <dbReference type="Proteomes" id="UP000184499"/>
    </source>
</evidence>
<protein>
    <submittedName>
        <fullName evidence="1">Uncharacterized protein</fullName>
    </submittedName>
</protein>
<accession>A0A1L9U546</accession>
<dbReference type="VEuPathDB" id="FungiDB:ASPBRDRAFT_163194"/>
<evidence type="ECO:0000313" key="1">
    <source>
        <dbReference type="EMBL" id="OJJ66788.1"/>
    </source>
</evidence>
<organism evidence="1 2">
    <name type="scientific">Aspergillus brasiliensis (strain CBS 101740 / IMI 381727 / IBT 21946)</name>
    <dbReference type="NCBI Taxonomy" id="767769"/>
    <lineage>
        <taxon>Eukaryota</taxon>
        <taxon>Fungi</taxon>
        <taxon>Dikarya</taxon>
        <taxon>Ascomycota</taxon>
        <taxon>Pezizomycotina</taxon>
        <taxon>Eurotiomycetes</taxon>
        <taxon>Eurotiomycetidae</taxon>
        <taxon>Eurotiales</taxon>
        <taxon>Aspergillaceae</taxon>
        <taxon>Aspergillus</taxon>
        <taxon>Aspergillus subgen. Circumdati</taxon>
    </lineage>
</organism>
<dbReference type="OrthoDB" id="2831558at2759"/>
<sequence length="448" mass="51068">MAGLTDPPSSSSSTTETHWLEDRAKEIVGTTLNIAVDEVERAPILDLNANTISYEVYFLQTMWSIGYVPKHPGVVRMPLGTKQVVIQFKALEGNMSQRRWAENKVAALHTARTILYNTDFLRTVPEVYAWSDGSDDEYNNAWIIHSSHPPMDTSLKNSFYEMSPEHQGDILGQIATIHKLFQEYDHMAVCQGYGGFRFTEEGYVRSGEALMAGIGGPFGSLRSYLTELLRRDLRRAEERQDIEGWQRYPELRSKLEDFVEHHVTDIVAKIPEYRPTFTLNRIELGNFLVSERPDQAPIISYILNWNYASLSHPLEEFIYSYNSLHGALLFPLDKDSRVMSRCILEGFPEGDVDIDLRELDNFAYYNDGMSARCHYSLARNLYEALQMADVNRPQDIEGAEKLVAFLGFCAAVGGRGLYRDDPPSNADPDEVFHSRAKLVEEYLKLFGY</sequence>
<reference evidence="2" key="1">
    <citation type="journal article" date="2017" name="Genome Biol.">
        <title>Comparative genomics reveals high biological diversity and specific adaptations in the industrially and medically important fungal genus Aspergillus.</title>
        <authorList>
            <person name="de Vries R.P."/>
            <person name="Riley R."/>
            <person name="Wiebenga A."/>
            <person name="Aguilar-Osorio G."/>
            <person name="Amillis S."/>
            <person name="Uchima C.A."/>
            <person name="Anderluh G."/>
            <person name="Asadollahi M."/>
            <person name="Askin M."/>
            <person name="Barry K."/>
            <person name="Battaglia E."/>
            <person name="Bayram O."/>
            <person name="Benocci T."/>
            <person name="Braus-Stromeyer S.A."/>
            <person name="Caldana C."/>
            <person name="Canovas D."/>
            <person name="Cerqueira G.C."/>
            <person name="Chen F."/>
            <person name="Chen W."/>
            <person name="Choi C."/>
            <person name="Clum A."/>
            <person name="Dos Santos R.A."/>
            <person name="Damasio A.R."/>
            <person name="Diallinas G."/>
            <person name="Emri T."/>
            <person name="Fekete E."/>
            <person name="Flipphi M."/>
            <person name="Freyberg S."/>
            <person name="Gallo A."/>
            <person name="Gournas C."/>
            <person name="Habgood R."/>
            <person name="Hainaut M."/>
            <person name="Harispe M.L."/>
            <person name="Henrissat B."/>
            <person name="Hilden K.S."/>
            <person name="Hope R."/>
            <person name="Hossain A."/>
            <person name="Karabika E."/>
            <person name="Karaffa L."/>
            <person name="Karanyi Z."/>
            <person name="Krasevec N."/>
            <person name="Kuo A."/>
            <person name="Kusch H."/>
            <person name="LaButti K."/>
            <person name="Lagendijk E.L."/>
            <person name="Lapidus A."/>
            <person name="Levasseur A."/>
            <person name="Lindquist E."/>
            <person name="Lipzen A."/>
            <person name="Logrieco A.F."/>
            <person name="MacCabe A."/>
            <person name="Maekelae M.R."/>
            <person name="Malavazi I."/>
            <person name="Melin P."/>
            <person name="Meyer V."/>
            <person name="Mielnichuk N."/>
            <person name="Miskei M."/>
            <person name="Molnar A.P."/>
            <person name="Mule G."/>
            <person name="Ngan C.Y."/>
            <person name="Orejas M."/>
            <person name="Orosz E."/>
            <person name="Ouedraogo J.P."/>
            <person name="Overkamp K.M."/>
            <person name="Park H.-S."/>
            <person name="Perrone G."/>
            <person name="Piumi F."/>
            <person name="Punt P.J."/>
            <person name="Ram A.F."/>
            <person name="Ramon A."/>
            <person name="Rauscher S."/>
            <person name="Record E."/>
            <person name="Riano-Pachon D.M."/>
            <person name="Robert V."/>
            <person name="Roehrig J."/>
            <person name="Ruller R."/>
            <person name="Salamov A."/>
            <person name="Salih N.S."/>
            <person name="Samson R.A."/>
            <person name="Sandor E."/>
            <person name="Sanguinetti M."/>
            <person name="Schuetze T."/>
            <person name="Sepcic K."/>
            <person name="Shelest E."/>
            <person name="Sherlock G."/>
            <person name="Sophianopoulou V."/>
            <person name="Squina F.M."/>
            <person name="Sun H."/>
            <person name="Susca A."/>
            <person name="Todd R.B."/>
            <person name="Tsang A."/>
            <person name="Unkles S.E."/>
            <person name="van de Wiele N."/>
            <person name="van Rossen-Uffink D."/>
            <person name="Oliveira J.V."/>
            <person name="Vesth T.C."/>
            <person name="Visser J."/>
            <person name="Yu J.-H."/>
            <person name="Zhou M."/>
            <person name="Andersen M.R."/>
            <person name="Archer D.B."/>
            <person name="Baker S.E."/>
            <person name="Benoit I."/>
            <person name="Brakhage A.A."/>
            <person name="Braus G.H."/>
            <person name="Fischer R."/>
            <person name="Frisvad J.C."/>
            <person name="Goldman G.H."/>
            <person name="Houbraken J."/>
            <person name="Oakley B."/>
            <person name="Pocsi I."/>
            <person name="Scazzocchio C."/>
            <person name="Seiboth B."/>
            <person name="vanKuyk P.A."/>
            <person name="Wortman J."/>
            <person name="Dyer P.S."/>
            <person name="Grigoriev I.V."/>
        </authorList>
    </citation>
    <scope>NUCLEOTIDE SEQUENCE [LARGE SCALE GENOMIC DNA]</scope>
    <source>
        <strain evidence="2">CBS 101740 / IMI 381727 / IBT 21946</strain>
    </source>
</reference>
<dbReference type="STRING" id="767769.A0A1L9U546"/>
<dbReference type="AlphaFoldDB" id="A0A1L9U546"/>
<dbReference type="RefSeq" id="XP_067474038.1">
    <property type="nucleotide sequence ID" value="XM_067619512.1"/>
</dbReference>
<dbReference type="OMA" id="CAWRIVE"/>
<proteinExistence type="predicted"/>
<dbReference type="GeneID" id="93572000"/>
<dbReference type="EMBL" id="KV878697">
    <property type="protein sequence ID" value="OJJ66788.1"/>
    <property type="molecule type" value="Genomic_DNA"/>
</dbReference>
<gene>
    <name evidence="1" type="ORF">ASPBRDRAFT_163194</name>
</gene>